<dbReference type="Proteomes" id="UP001359485">
    <property type="component" value="Unassembled WGS sequence"/>
</dbReference>
<evidence type="ECO:0000256" key="1">
    <source>
        <dbReference type="SAM" id="MobiDB-lite"/>
    </source>
</evidence>
<organism evidence="6 7">
    <name type="scientific">Polyplax serrata</name>
    <name type="common">Common mouse louse</name>
    <dbReference type="NCBI Taxonomy" id="468196"/>
    <lineage>
        <taxon>Eukaryota</taxon>
        <taxon>Metazoa</taxon>
        <taxon>Ecdysozoa</taxon>
        <taxon>Arthropoda</taxon>
        <taxon>Hexapoda</taxon>
        <taxon>Insecta</taxon>
        <taxon>Pterygota</taxon>
        <taxon>Neoptera</taxon>
        <taxon>Paraneoptera</taxon>
        <taxon>Psocodea</taxon>
        <taxon>Troctomorpha</taxon>
        <taxon>Phthiraptera</taxon>
        <taxon>Anoplura</taxon>
        <taxon>Polyplacidae</taxon>
        <taxon>Polyplax</taxon>
    </lineage>
</organism>
<feature type="region of interest" description="Disordered" evidence="1">
    <location>
        <begin position="1452"/>
        <end position="1480"/>
    </location>
</feature>
<evidence type="ECO:0000259" key="4">
    <source>
        <dbReference type="Pfam" id="PF24507"/>
    </source>
</evidence>
<evidence type="ECO:0000313" key="6">
    <source>
        <dbReference type="EMBL" id="KAK6637921.1"/>
    </source>
</evidence>
<keyword evidence="2" id="KW-1133">Transmembrane helix</keyword>
<keyword evidence="7" id="KW-1185">Reference proteome</keyword>
<dbReference type="InterPro" id="IPR052614">
    <property type="entry name" value="CFAP65"/>
</dbReference>
<protein>
    <submittedName>
        <fullName evidence="6">Uncharacterized protein</fullName>
    </submittedName>
</protein>
<dbReference type="InterPro" id="IPR056305">
    <property type="entry name" value="Ig_CFAP65_10th"/>
</dbReference>
<evidence type="ECO:0000259" key="5">
    <source>
        <dbReference type="Pfam" id="PF24816"/>
    </source>
</evidence>
<comment type="caution">
    <text evidence="6">The sequence shown here is derived from an EMBL/GenBank/DDBJ whole genome shotgun (WGS) entry which is preliminary data.</text>
</comment>
<evidence type="ECO:0000256" key="2">
    <source>
        <dbReference type="SAM" id="Phobius"/>
    </source>
</evidence>
<dbReference type="EMBL" id="JAWJWF010000002">
    <property type="protein sequence ID" value="KAK6637921.1"/>
    <property type="molecule type" value="Genomic_DNA"/>
</dbReference>
<reference evidence="6 7" key="1">
    <citation type="submission" date="2023-09" db="EMBL/GenBank/DDBJ databases">
        <title>Genomes of two closely related lineages of the louse Polyplax serrata with different host specificities.</title>
        <authorList>
            <person name="Martinu J."/>
            <person name="Tarabai H."/>
            <person name="Stefka J."/>
            <person name="Hypsa V."/>
        </authorList>
    </citation>
    <scope>NUCLEOTIDE SEQUENCE [LARGE SCALE GENOMIC DNA]</scope>
    <source>
        <strain evidence="6">98ZLc_SE</strain>
    </source>
</reference>
<gene>
    <name evidence="6" type="ORF">RUM44_008343</name>
</gene>
<dbReference type="Pfam" id="PF24291">
    <property type="entry name" value="Ig_CFAP65"/>
    <property type="match status" value="1"/>
</dbReference>
<dbReference type="Gene3D" id="2.60.40.10">
    <property type="entry name" value="Immunoglobulins"/>
    <property type="match status" value="3"/>
</dbReference>
<dbReference type="InterPro" id="IPR056344">
    <property type="entry name" value="Ig_CFAP65-like_9th"/>
</dbReference>
<feature type="transmembrane region" description="Helical" evidence="2">
    <location>
        <begin position="1390"/>
        <end position="1411"/>
    </location>
</feature>
<sequence length="1480" mass="168846">MNFISEPNVSLRSIRNGDSEIVQYSQPLRARFKPKTYSIKSAQSKIGNLGYERVKINPTEALIAPEKFVNFTISYLSYLENVTDNITYDVFESDVLTAHLNIHAETIGPLIPIKSQKITFLCFRDVVETVKHVEIQNTSKCEAKFCFDSDKENELVKISQWQGIIPAESKINLKLTFKPKATGIYFKQIYCLVQFHQPVVLNIIGVQNSKLHLNPKNLQFDYPAKVKCANNYDMYMKHLKNGKILEDTETLMHKYAREFALCLEASHPNSEDTDVVHQMEDSMREDVILTEHFVNMKNLHEISGATSLVNLSKTRSYLYRWDTDSKKNFHVEPRTGVLQPQKRTDFTVYFTTAVPDQLFYADIDLRVFHYDDGSEPISDEKIKLPFTTSLKIIDSFVFLKDDVDFSYELTIPEDMTWVEIKNRKGLIEPMTVCQLAATFKPPVPCEYLDYVQCNIYSVLHPRSTDTKPLTAVLRLIGSCQFGFLVATPNIYDFGECIYGTKSSVKIHVYNFSPAILNFRLYAEYRAFPVGEIEKDVKISPSRGCIQGKGNAEVEITVSPGDIDIFQYALVCQILESDLEDAPPCDRPLRIFSFRFEGVLPTFQVIDLNIENGGPLFSSHLVWQMMSINGFNQVLRTLRPEQKIYFKFPEAMIGSQPITIVLLLKAKMFGEVEWKFEKKVLCSCQEITNNKPLMANRECIHSKAMKISPIKGKLSPNENFPLYVTLSYDTVEECAFQWSLHLPCGRIITLEALVVSLPNDEQSVTSIYMNPTVNLKSIFIGDLDPPVQLFWLYNNTNQPASYIVDKVALREATSNVHRIFDCINPNGIIPPFSCAPLQLLFKPNEIASYSAEFFLCLREDMFVKISLKGEGVTGIEQIKEFSREKTIPERPILKNPKISLELNINLIDIPYIRVFSDVRRLFFLKNTSTTDRWAFRWHNFKIHELLLARVKPVNGIVEPGQSIAMTLVLKTLSHPSSVNLSVPCDVVNYTALTVYESAVKRQKKLDEESADHFIITEKGMSVEMPQIFIPPEPEPSHLFLTINVNIISNVNVDQKLLLQQQLNLKSSKETMPHLAAIVPGNIGPMLPCVQNLLEKLLWNIVNSRSFKYEVKNATTLLDYGYTQIQPKTTLHNDKNLQKMSCVINRNHIQEYLEQILKTIILEVYLENSKLCSLREEWNATVVKLEKDEAKAIVQSKYFDRWSGKYSFSCSFAVKAPSKYGIYVAVQSLNFRVDPKTKTCKDYVKVQVPKKFLSFFSQKIEKTFCGKLEPRESLFLDGSTGFDDVLNNSVVADNGFQTKEDVLFINIHVAREKLKSDEKLDINIVLTAFKHDCQGRDGGVQCRACEWISHKFSMDKIQNCPYTSCLDEDYCRNVDTKNEKRTVVSSGTGTKVSIGAVATIILVLLMFACCVWVSRRMKLWCFNPAGRRQPRMEMNTTDRVPGFEETNTRYGDVIPDTIAPSAPPLTDDKDLPPSYSSLFPGK</sequence>
<keyword evidence="2" id="KW-0812">Transmembrane</keyword>
<accession>A0ABR1B827</accession>
<dbReference type="InterPro" id="IPR013783">
    <property type="entry name" value="Ig-like_fold"/>
</dbReference>
<dbReference type="PANTHER" id="PTHR46127:SF1">
    <property type="entry name" value="CILIA- AND FLAGELLA-ASSOCIATED PROTEIN 65"/>
    <property type="match status" value="1"/>
</dbReference>
<keyword evidence="2" id="KW-0472">Membrane</keyword>
<proteinExistence type="predicted"/>
<feature type="domain" description="CFAP65-like ninth Ig-like" evidence="5">
    <location>
        <begin position="600"/>
        <end position="750"/>
    </location>
</feature>
<dbReference type="PANTHER" id="PTHR46127">
    <property type="entry name" value="CILIA- AND FLAGELLA-ASSOCIATED PROTEIN 65"/>
    <property type="match status" value="1"/>
</dbReference>
<evidence type="ECO:0000313" key="7">
    <source>
        <dbReference type="Proteomes" id="UP001359485"/>
    </source>
</evidence>
<feature type="domain" description="CFAP65 fourth Ig-like" evidence="4">
    <location>
        <begin position="128"/>
        <end position="206"/>
    </location>
</feature>
<evidence type="ECO:0000259" key="3">
    <source>
        <dbReference type="Pfam" id="PF24291"/>
    </source>
</evidence>
<feature type="domain" description="CFAP65 tenth Ig-like" evidence="3">
    <location>
        <begin position="760"/>
        <end position="872"/>
    </location>
</feature>
<name>A0ABR1B827_POLSC</name>
<dbReference type="InterPro" id="IPR058536">
    <property type="entry name" value="Ig_CFAP65_4th"/>
</dbReference>
<dbReference type="Pfam" id="PF24816">
    <property type="entry name" value="Ig_CFAP65__9th"/>
    <property type="match status" value="1"/>
</dbReference>
<dbReference type="Pfam" id="PF24507">
    <property type="entry name" value="Ig_CFAP65_4th"/>
    <property type="match status" value="1"/>
</dbReference>